<reference evidence="2 3" key="1">
    <citation type="journal article" date="2013" name="J. Biotechnol.">
        <title>Establishment and interpretation of the genome sequence of the phytopathogenic fungus Rhizoctonia solani AG1-IB isolate 7/3/14.</title>
        <authorList>
            <person name="Wibberg D.W."/>
            <person name="Jelonek L.J."/>
            <person name="Rupp O.R."/>
            <person name="Hennig M.H."/>
            <person name="Eikmeyer F.E."/>
            <person name="Goesmann A.G."/>
            <person name="Hartmann A.H."/>
            <person name="Borriss R.B."/>
            <person name="Grosch R.G."/>
            <person name="Puehler A.P."/>
            <person name="Schlueter A.S."/>
        </authorList>
    </citation>
    <scope>NUCLEOTIDE SEQUENCE [LARGE SCALE GENOMIC DNA]</scope>
    <source>
        <strain evidence="3">AG1-IB / isolate 7/3/14</strain>
    </source>
</reference>
<proteinExistence type="predicted"/>
<evidence type="ECO:0000313" key="2">
    <source>
        <dbReference type="EMBL" id="CCO35119.1"/>
    </source>
</evidence>
<keyword evidence="1" id="KW-0472">Membrane</keyword>
<feature type="transmembrane region" description="Helical" evidence="1">
    <location>
        <begin position="101"/>
        <end position="119"/>
    </location>
</feature>
<dbReference type="EMBL" id="CAOJ01014101">
    <property type="protein sequence ID" value="CCO35119.1"/>
    <property type="molecule type" value="Genomic_DNA"/>
</dbReference>
<comment type="caution">
    <text evidence="2">The sequence shown here is derived from an EMBL/GenBank/DDBJ whole genome shotgun (WGS) entry which is preliminary data.</text>
</comment>
<keyword evidence="1" id="KW-0812">Transmembrane</keyword>
<dbReference type="Proteomes" id="UP000012065">
    <property type="component" value="Unassembled WGS sequence"/>
</dbReference>
<dbReference type="AlphaFoldDB" id="M5C763"/>
<feature type="transmembrane region" description="Helical" evidence="1">
    <location>
        <begin position="40"/>
        <end position="62"/>
    </location>
</feature>
<accession>M5C763</accession>
<keyword evidence="1" id="KW-1133">Transmembrane helix</keyword>
<dbReference type="HOGENOM" id="CLU_1950287_0_0_1"/>
<sequence length="129" mass="14472">MSFVDSIILSAPQGLNPYTYAADFVATIIPPKPHWYFMNIIASGVVAAINLISTIACFIVMWKRSQAGTGIRSFEVGIPRRPEEYELIVIDSGVPYIMPNALTMFLFWNLIFMLLMQASRISPPLTSQR</sequence>
<evidence type="ECO:0000313" key="3">
    <source>
        <dbReference type="Proteomes" id="UP000012065"/>
    </source>
</evidence>
<evidence type="ECO:0000256" key="1">
    <source>
        <dbReference type="SAM" id="Phobius"/>
    </source>
</evidence>
<name>M5C763_THACB</name>
<gene>
    <name evidence="2" type="ORF">BN14_09234</name>
</gene>
<organism evidence="2 3">
    <name type="scientific">Thanatephorus cucumeris (strain AG1-IB / isolate 7/3/14)</name>
    <name type="common">Lettuce bottom rot fungus</name>
    <name type="synonym">Rhizoctonia solani</name>
    <dbReference type="NCBI Taxonomy" id="1108050"/>
    <lineage>
        <taxon>Eukaryota</taxon>
        <taxon>Fungi</taxon>
        <taxon>Dikarya</taxon>
        <taxon>Basidiomycota</taxon>
        <taxon>Agaricomycotina</taxon>
        <taxon>Agaricomycetes</taxon>
        <taxon>Cantharellales</taxon>
        <taxon>Ceratobasidiaceae</taxon>
        <taxon>Rhizoctonia</taxon>
        <taxon>Rhizoctonia solani AG-1</taxon>
    </lineage>
</organism>
<protein>
    <submittedName>
        <fullName evidence="2">Uncharacterized protein</fullName>
    </submittedName>
</protein>